<proteinExistence type="predicted"/>
<dbReference type="AlphaFoldDB" id="A0A4Q2D8J9"/>
<keyword evidence="2" id="KW-1185">Reference proteome</keyword>
<evidence type="ECO:0000313" key="1">
    <source>
        <dbReference type="EMBL" id="RXW15609.1"/>
    </source>
</evidence>
<comment type="caution">
    <text evidence="1">The sequence shown here is derived from an EMBL/GenBank/DDBJ whole genome shotgun (WGS) entry which is preliminary data.</text>
</comment>
<dbReference type="Proteomes" id="UP000290288">
    <property type="component" value="Unassembled WGS sequence"/>
</dbReference>
<reference evidence="1 2" key="1">
    <citation type="submission" date="2019-01" db="EMBL/GenBank/DDBJ databases">
        <title>Draft genome sequence of Psathyrella aberdarensis IHI B618.</title>
        <authorList>
            <person name="Buettner E."/>
            <person name="Kellner H."/>
        </authorList>
    </citation>
    <scope>NUCLEOTIDE SEQUENCE [LARGE SCALE GENOMIC DNA]</scope>
    <source>
        <strain evidence="1 2">IHI B618</strain>
    </source>
</reference>
<sequence length="43" mass="4407">MGAKLKPSRAVAGTAQVRALPLQALALLGRSDGVDGVFCVRGR</sequence>
<gene>
    <name evidence="1" type="ORF">EST38_g10248</name>
</gene>
<dbReference type="EMBL" id="SDEE01000532">
    <property type="protein sequence ID" value="RXW15609.1"/>
    <property type="molecule type" value="Genomic_DNA"/>
</dbReference>
<protein>
    <submittedName>
        <fullName evidence="1">Uncharacterized protein</fullName>
    </submittedName>
</protein>
<accession>A0A4Q2D8J9</accession>
<name>A0A4Q2D8J9_9AGAR</name>
<evidence type="ECO:0000313" key="2">
    <source>
        <dbReference type="Proteomes" id="UP000290288"/>
    </source>
</evidence>
<organism evidence="1 2">
    <name type="scientific">Candolleomyces aberdarensis</name>
    <dbReference type="NCBI Taxonomy" id="2316362"/>
    <lineage>
        <taxon>Eukaryota</taxon>
        <taxon>Fungi</taxon>
        <taxon>Dikarya</taxon>
        <taxon>Basidiomycota</taxon>
        <taxon>Agaricomycotina</taxon>
        <taxon>Agaricomycetes</taxon>
        <taxon>Agaricomycetidae</taxon>
        <taxon>Agaricales</taxon>
        <taxon>Agaricineae</taxon>
        <taxon>Psathyrellaceae</taxon>
        <taxon>Candolleomyces</taxon>
    </lineage>
</organism>